<dbReference type="InterPro" id="IPR036291">
    <property type="entry name" value="NAD(P)-bd_dom_sf"/>
</dbReference>
<feature type="binding site" evidence="9">
    <location>
        <begin position="258"/>
        <end position="262"/>
    </location>
    <ligand>
        <name>substrate</name>
    </ligand>
</feature>
<dbReference type="Pfam" id="PF03720">
    <property type="entry name" value="UDPG_MGDP_dh_C"/>
    <property type="match status" value="1"/>
</dbReference>
<keyword evidence="13" id="KW-1185">Reference proteome</keyword>
<dbReference type="OrthoDB" id="9803238at2"/>
<dbReference type="PIRSF" id="PIRSF500134">
    <property type="entry name" value="UDPglc_DH_bac"/>
    <property type="match status" value="1"/>
</dbReference>
<dbReference type="InterPro" id="IPR028357">
    <property type="entry name" value="UDPglc_DH_bac"/>
</dbReference>
<feature type="binding site" evidence="10">
    <location>
        <position position="125"/>
    </location>
    <ligand>
        <name>NAD(+)</name>
        <dbReference type="ChEBI" id="CHEBI:57540"/>
    </ligand>
</feature>
<dbReference type="Proteomes" id="UP000275232">
    <property type="component" value="Unassembled WGS sequence"/>
</dbReference>
<dbReference type="Gene3D" id="1.20.5.170">
    <property type="match status" value="1"/>
</dbReference>
<dbReference type="NCBIfam" id="TIGR03026">
    <property type="entry name" value="NDP-sugDHase"/>
    <property type="match status" value="1"/>
</dbReference>
<name>A0A3N5CQY9_9SPHN</name>
<feature type="binding site" evidence="10">
    <location>
        <position position="272"/>
    </location>
    <ligand>
        <name>NAD(+)</name>
        <dbReference type="ChEBI" id="CHEBI:57540"/>
    </ligand>
</feature>
<feature type="domain" description="UDP-glucose/GDP-mannose dehydrogenase C-terminal" evidence="11">
    <location>
        <begin position="320"/>
        <end position="406"/>
    </location>
</feature>
<accession>A0A3N5CQY9</accession>
<evidence type="ECO:0000259" key="11">
    <source>
        <dbReference type="SMART" id="SM00984"/>
    </source>
</evidence>
<evidence type="ECO:0000256" key="9">
    <source>
        <dbReference type="PIRSR" id="PIRSR500134-2"/>
    </source>
</evidence>
<feature type="binding site" evidence="9">
    <location>
        <begin position="159"/>
        <end position="162"/>
    </location>
    <ligand>
        <name>substrate</name>
    </ligand>
</feature>
<gene>
    <name evidence="12" type="ORF">EG799_07715</name>
</gene>
<keyword evidence="4 7" id="KW-0560">Oxidoreductase</keyword>
<dbReference type="Gene3D" id="3.40.50.720">
    <property type="entry name" value="NAD(P)-binding Rossmann-like Domain"/>
    <property type="match status" value="2"/>
</dbReference>
<feature type="binding site" evidence="10">
    <location>
        <position position="86"/>
    </location>
    <ligand>
        <name>NAD(+)</name>
        <dbReference type="ChEBI" id="CHEBI:57540"/>
    </ligand>
</feature>
<dbReference type="InterPro" id="IPR001732">
    <property type="entry name" value="UDP-Glc/GDP-Man_DH_N"/>
</dbReference>
<dbReference type="SMART" id="SM00984">
    <property type="entry name" value="UDPG_MGDP_dh_C"/>
    <property type="match status" value="1"/>
</dbReference>
<comment type="pathway">
    <text evidence="1">Nucleotide-sugar biosynthesis; UDP-alpha-D-glucuronate biosynthesis; UDP-alpha-D-glucuronate from UDP-alpha-D-glucose: step 1/1.</text>
</comment>
<proteinExistence type="inferred from homology"/>
<sequence>MKVAIFGLGYVGSTAAGCIASQGHEVVGIDVSSAKVSAVNEGRSPVAEPGLADLIAKARRDGLLSATTQIGSNLDDCDIAIVCVGTPSGVEGAHNMSYIVQVTRSIADAVKPDRAAPLTVAYRSTMRPGSTDHLILPIFRSRLAERTDDLVELVYNPEFLREASAIRDYFDPPKIVLGTRDGRRCARMEDLHNGIDAPIFHVGLREAEITKFVDNSWHAVKVAFANEIGRVCEQLDISARQVHEIFVSDTKLNISAYYTRPGGAFGGSCLPKDVRALQHIAADVGANTHLVDALMRTNEAHKHHQFLKATHGLEEGDRILLVGLAFKKDTDDLRESPAVDLARKMLAAGFDLDIFDPALKPADLVGQNLGYAFAALPAIETLLVSREEAETRDYARVVATNRLVDALELGDTPVLDASVIA</sequence>
<feature type="binding site" evidence="10">
    <location>
        <position position="334"/>
    </location>
    <ligand>
        <name>NAD(+)</name>
        <dbReference type="ChEBI" id="CHEBI:57540"/>
    </ligand>
</feature>
<feature type="binding site" evidence="10">
    <location>
        <position position="162"/>
    </location>
    <ligand>
        <name>NAD(+)</name>
        <dbReference type="ChEBI" id="CHEBI:57540"/>
    </ligand>
</feature>
<evidence type="ECO:0000256" key="1">
    <source>
        <dbReference type="ARBA" id="ARBA00004701"/>
    </source>
</evidence>
<dbReference type="GO" id="GO:0051287">
    <property type="term" value="F:NAD binding"/>
    <property type="evidence" value="ECO:0007669"/>
    <property type="project" value="InterPro"/>
</dbReference>
<comment type="caution">
    <text evidence="12">The sequence shown here is derived from an EMBL/GenBank/DDBJ whole genome shotgun (WGS) entry which is preliminary data.</text>
</comment>
<dbReference type="PROSITE" id="PS51257">
    <property type="entry name" value="PROKAR_LIPOPROTEIN"/>
    <property type="match status" value="1"/>
</dbReference>
<dbReference type="AlphaFoldDB" id="A0A3N5CQY9"/>
<comment type="similarity">
    <text evidence="2 7">Belongs to the UDP-glucose/GDP-mannose dehydrogenase family.</text>
</comment>
<evidence type="ECO:0000256" key="3">
    <source>
        <dbReference type="ARBA" id="ARBA00012954"/>
    </source>
</evidence>
<dbReference type="InterPro" id="IPR036220">
    <property type="entry name" value="UDP-Glc/GDP-Man_DH_C_sf"/>
</dbReference>
<evidence type="ECO:0000256" key="5">
    <source>
        <dbReference type="ARBA" id="ARBA00023027"/>
    </source>
</evidence>
<dbReference type="Pfam" id="PF00984">
    <property type="entry name" value="UDPG_MGDP_dh"/>
    <property type="match status" value="1"/>
</dbReference>
<feature type="binding site" evidence="9">
    <location>
        <position position="211"/>
    </location>
    <ligand>
        <name>substrate</name>
    </ligand>
</feature>
<feature type="binding site" evidence="10">
    <location>
        <position position="30"/>
    </location>
    <ligand>
        <name>NAD(+)</name>
        <dbReference type="ChEBI" id="CHEBI:57540"/>
    </ligand>
</feature>
<feature type="binding site" evidence="9">
    <location>
        <position position="266"/>
    </location>
    <ligand>
        <name>substrate</name>
    </ligand>
</feature>
<dbReference type="GO" id="GO:0003979">
    <property type="term" value="F:UDP-glucose 6-dehydrogenase activity"/>
    <property type="evidence" value="ECO:0007669"/>
    <property type="project" value="UniProtKB-EC"/>
</dbReference>
<evidence type="ECO:0000256" key="8">
    <source>
        <dbReference type="PIRSR" id="PIRSR500134-1"/>
    </source>
</evidence>
<dbReference type="GO" id="GO:0000271">
    <property type="term" value="P:polysaccharide biosynthetic process"/>
    <property type="evidence" value="ECO:0007669"/>
    <property type="project" value="InterPro"/>
</dbReference>
<dbReference type="UniPathway" id="UPA00038">
    <property type="reaction ID" value="UER00491"/>
</dbReference>
<dbReference type="InterPro" id="IPR008927">
    <property type="entry name" value="6-PGluconate_DH-like_C_sf"/>
</dbReference>
<reference evidence="12 13" key="1">
    <citation type="submission" date="2018-11" db="EMBL/GenBank/DDBJ databases">
        <title>Erythrobacter spongiae sp. nov., isolated from a marine sponge.</title>
        <authorList>
            <person name="Zhuang L."/>
            <person name="Luo L."/>
        </authorList>
    </citation>
    <scope>NUCLEOTIDE SEQUENCE [LARGE SCALE GENOMIC DNA]</scope>
    <source>
        <strain evidence="12 13">HN-E23</strain>
    </source>
</reference>
<evidence type="ECO:0000313" key="13">
    <source>
        <dbReference type="Proteomes" id="UP000275232"/>
    </source>
</evidence>
<dbReference type="InterPro" id="IPR014026">
    <property type="entry name" value="UDP-Glc/GDP-Man_DH_dimer"/>
</dbReference>
<dbReference type="InterPro" id="IPR014027">
    <property type="entry name" value="UDP-Glc/GDP-Man_DH_C"/>
</dbReference>
<comment type="catalytic activity">
    <reaction evidence="6 7">
        <text>UDP-alpha-D-glucose + 2 NAD(+) + H2O = UDP-alpha-D-glucuronate + 2 NADH + 3 H(+)</text>
        <dbReference type="Rhea" id="RHEA:23596"/>
        <dbReference type="ChEBI" id="CHEBI:15377"/>
        <dbReference type="ChEBI" id="CHEBI:15378"/>
        <dbReference type="ChEBI" id="CHEBI:57540"/>
        <dbReference type="ChEBI" id="CHEBI:57945"/>
        <dbReference type="ChEBI" id="CHEBI:58052"/>
        <dbReference type="ChEBI" id="CHEBI:58885"/>
        <dbReference type="EC" id="1.1.1.22"/>
    </reaction>
</comment>
<dbReference type="PANTHER" id="PTHR43750">
    <property type="entry name" value="UDP-GLUCOSE 6-DEHYDROGENASE TUAD"/>
    <property type="match status" value="1"/>
</dbReference>
<evidence type="ECO:0000256" key="7">
    <source>
        <dbReference type="PIRNR" id="PIRNR000124"/>
    </source>
</evidence>
<evidence type="ECO:0000256" key="4">
    <source>
        <dbReference type="ARBA" id="ARBA00023002"/>
    </source>
</evidence>
<dbReference type="PANTHER" id="PTHR43750:SF1">
    <property type="entry name" value="GDP-MANNOSE 6-DEHYDROGENASE"/>
    <property type="match status" value="1"/>
</dbReference>
<dbReference type="SUPFAM" id="SSF51735">
    <property type="entry name" value="NAD(P)-binding Rossmann-fold domains"/>
    <property type="match status" value="1"/>
</dbReference>
<dbReference type="GO" id="GO:0006065">
    <property type="term" value="P:UDP-glucuronate biosynthetic process"/>
    <property type="evidence" value="ECO:0007669"/>
    <property type="project" value="UniProtKB-UniPathway"/>
</dbReference>
<feature type="active site" description="Nucleophile" evidence="8">
    <location>
        <position position="269"/>
    </location>
</feature>
<dbReference type="SUPFAM" id="SSF48179">
    <property type="entry name" value="6-phosphogluconate dehydrogenase C-terminal domain-like"/>
    <property type="match status" value="1"/>
</dbReference>
<evidence type="ECO:0000256" key="10">
    <source>
        <dbReference type="PIRSR" id="PIRSR500134-3"/>
    </source>
</evidence>
<dbReference type="EC" id="1.1.1.22" evidence="3 7"/>
<dbReference type="SUPFAM" id="SSF52413">
    <property type="entry name" value="UDP-glucose/GDP-mannose dehydrogenase C-terminal domain"/>
    <property type="match status" value="1"/>
</dbReference>
<evidence type="ECO:0000313" key="12">
    <source>
        <dbReference type="EMBL" id="RPF71513.1"/>
    </source>
</evidence>
<dbReference type="EMBL" id="RPFZ01000001">
    <property type="protein sequence ID" value="RPF71513.1"/>
    <property type="molecule type" value="Genomic_DNA"/>
</dbReference>
<feature type="binding site" evidence="10">
    <location>
        <position position="35"/>
    </location>
    <ligand>
        <name>NAD(+)</name>
        <dbReference type="ChEBI" id="CHEBI:57540"/>
    </ligand>
</feature>
<dbReference type="PIRSF" id="PIRSF000124">
    <property type="entry name" value="UDPglc_GDPman_dh"/>
    <property type="match status" value="1"/>
</dbReference>
<organism evidence="12 13">
    <name type="scientific">Aurantiacibacter spongiae</name>
    <dbReference type="NCBI Taxonomy" id="2488860"/>
    <lineage>
        <taxon>Bacteria</taxon>
        <taxon>Pseudomonadati</taxon>
        <taxon>Pseudomonadota</taxon>
        <taxon>Alphaproteobacteria</taxon>
        <taxon>Sphingomonadales</taxon>
        <taxon>Erythrobacteraceae</taxon>
        <taxon>Aurantiacibacter</taxon>
    </lineage>
</organism>
<dbReference type="Pfam" id="PF03721">
    <property type="entry name" value="UDPG_MGDP_dh_N"/>
    <property type="match status" value="1"/>
</dbReference>
<feature type="binding site" evidence="9">
    <location>
        <position position="327"/>
    </location>
    <ligand>
        <name>substrate</name>
    </ligand>
</feature>
<keyword evidence="5 7" id="KW-0520">NAD</keyword>
<protein>
    <recommendedName>
        <fullName evidence="3 7">UDP-glucose 6-dehydrogenase</fullName>
        <ecNumber evidence="3 7">1.1.1.22</ecNumber>
    </recommendedName>
</protein>
<evidence type="ECO:0000256" key="2">
    <source>
        <dbReference type="ARBA" id="ARBA00006601"/>
    </source>
</evidence>
<evidence type="ECO:0000256" key="6">
    <source>
        <dbReference type="ARBA" id="ARBA00047473"/>
    </source>
</evidence>
<dbReference type="InterPro" id="IPR017476">
    <property type="entry name" value="UDP-Glc/GDP-Man"/>
</dbReference>
<dbReference type="RefSeq" id="WP_123880042.1">
    <property type="nucleotide sequence ID" value="NZ_RPFZ01000001.1"/>
</dbReference>